<dbReference type="PROSITE" id="PS51918">
    <property type="entry name" value="RADICAL_SAM"/>
    <property type="match status" value="1"/>
</dbReference>
<feature type="domain" description="Radical SAM core" evidence="9">
    <location>
        <begin position="19"/>
        <end position="247"/>
    </location>
</feature>
<feature type="binding site" evidence="8">
    <location>
        <position position="36"/>
    </location>
    <ligand>
        <name>[4Fe-4S] cluster</name>
        <dbReference type="ChEBI" id="CHEBI:49883"/>
        <note>4Fe-4S-S-AdoMet</note>
    </ligand>
</feature>
<evidence type="ECO:0000256" key="2">
    <source>
        <dbReference type="ARBA" id="ARBA00022691"/>
    </source>
</evidence>
<dbReference type="STRING" id="349161.Dred_1757"/>
<evidence type="ECO:0000256" key="7">
    <source>
        <dbReference type="ARBA" id="ARBA00023239"/>
    </source>
</evidence>
<feature type="binding site" evidence="8">
    <location>
        <position position="94"/>
    </location>
    <ligand>
        <name>S-adenosyl-L-methionine</name>
        <dbReference type="ChEBI" id="CHEBI:59789"/>
    </ligand>
</feature>
<evidence type="ECO:0000256" key="8">
    <source>
        <dbReference type="HAMAP-Rule" id="MF_00917"/>
    </source>
</evidence>
<keyword evidence="2 8" id="KW-0949">S-adenosyl-L-methionine</keyword>
<evidence type="ECO:0000256" key="3">
    <source>
        <dbReference type="ARBA" id="ARBA00022723"/>
    </source>
</evidence>
<dbReference type="HOGENOM" id="CLU_066739_1_0_9"/>
<comment type="subunit">
    <text evidence="8">Homodimer.</text>
</comment>
<dbReference type="UniPathway" id="UPA00391"/>
<dbReference type="EMBL" id="CP000612">
    <property type="protein sequence ID" value="ABO50282.1"/>
    <property type="molecule type" value="Genomic_DNA"/>
</dbReference>
<dbReference type="SFLD" id="SFLDS00029">
    <property type="entry name" value="Radical_SAM"/>
    <property type="match status" value="1"/>
</dbReference>
<feature type="binding site" evidence="8">
    <location>
        <begin position="13"/>
        <end position="15"/>
    </location>
    <ligand>
        <name>substrate</name>
    </ligand>
</feature>
<dbReference type="GO" id="GO:0008616">
    <property type="term" value="P:tRNA queuosine(34) biosynthetic process"/>
    <property type="evidence" value="ECO:0007669"/>
    <property type="project" value="UniProtKB-UniRule"/>
</dbReference>
<dbReference type="InterPro" id="IPR013785">
    <property type="entry name" value="Aldolase_TIM"/>
</dbReference>
<comment type="catalytic activity">
    <reaction evidence="8">
        <text>6-carboxy-5,6,7,8-tetrahydropterin + H(+) = 7-carboxy-7-carbaguanine + NH4(+)</text>
        <dbReference type="Rhea" id="RHEA:27974"/>
        <dbReference type="ChEBI" id="CHEBI:15378"/>
        <dbReference type="ChEBI" id="CHEBI:28938"/>
        <dbReference type="ChEBI" id="CHEBI:61032"/>
        <dbReference type="ChEBI" id="CHEBI:61036"/>
        <dbReference type="EC" id="4.3.99.3"/>
    </reaction>
</comment>
<dbReference type="GO" id="GO:0016840">
    <property type="term" value="F:carbon-nitrogen lyase activity"/>
    <property type="evidence" value="ECO:0007669"/>
    <property type="project" value="UniProtKB-UniRule"/>
</dbReference>
<proteinExistence type="inferred from homology"/>
<dbReference type="SUPFAM" id="SSF102114">
    <property type="entry name" value="Radical SAM enzymes"/>
    <property type="match status" value="1"/>
</dbReference>
<evidence type="ECO:0000256" key="5">
    <source>
        <dbReference type="ARBA" id="ARBA00023004"/>
    </source>
</evidence>
<dbReference type="PANTHER" id="PTHR42836">
    <property type="entry name" value="7-CARBOXY-7-DEAZAGUANINE SYNTHASE"/>
    <property type="match status" value="1"/>
</dbReference>
<dbReference type="Proteomes" id="UP000001556">
    <property type="component" value="Chromosome"/>
</dbReference>
<dbReference type="OrthoDB" id="9792276at2"/>
<dbReference type="RefSeq" id="WP_011878096.1">
    <property type="nucleotide sequence ID" value="NC_009253.1"/>
</dbReference>
<feature type="binding site" evidence="8">
    <location>
        <position position="92"/>
    </location>
    <ligand>
        <name>substrate</name>
    </ligand>
</feature>
<dbReference type="PANTHER" id="PTHR42836:SF1">
    <property type="entry name" value="7-CARBOXY-7-DEAZAGUANINE SYNTHASE"/>
    <property type="match status" value="1"/>
</dbReference>
<comment type="similarity">
    <text evidence="8">Belongs to the radical SAM superfamily. 7-carboxy-7-deazaguanine synthase family.</text>
</comment>
<protein>
    <recommendedName>
        <fullName evidence="8">7-carboxy-7-deazaguanine synthase</fullName>
        <shortName evidence="8">CDG synthase</shortName>
        <ecNumber evidence="8">4.3.99.3</ecNumber>
    </recommendedName>
    <alternativeName>
        <fullName evidence="8">Queuosine biosynthesis protein QueE</fullName>
    </alternativeName>
</protein>
<dbReference type="AlphaFoldDB" id="A4J5C9"/>
<dbReference type="eggNOG" id="COG0602">
    <property type="taxonomic scope" value="Bacteria"/>
</dbReference>
<dbReference type="PIRSF" id="PIRSF000370">
    <property type="entry name" value="QueE"/>
    <property type="match status" value="1"/>
</dbReference>
<dbReference type="GO" id="GO:1904047">
    <property type="term" value="F:S-adenosyl-L-methionine binding"/>
    <property type="evidence" value="ECO:0007669"/>
    <property type="project" value="UniProtKB-UniRule"/>
</dbReference>
<feature type="binding site" evidence="8">
    <location>
        <position position="28"/>
    </location>
    <ligand>
        <name>substrate</name>
    </ligand>
</feature>
<evidence type="ECO:0000313" key="10">
    <source>
        <dbReference type="EMBL" id="ABO50282.1"/>
    </source>
</evidence>
<feature type="binding site" evidence="8">
    <location>
        <position position="41"/>
    </location>
    <ligand>
        <name>Mg(2+)</name>
        <dbReference type="ChEBI" id="CHEBI:18420"/>
    </ligand>
</feature>
<comment type="cofactor">
    <cofactor evidence="8">
        <name>S-adenosyl-L-methionine</name>
        <dbReference type="ChEBI" id="CHEBI:59789"/>
    </cofactor>
    <text evidence="8">Binds 1 S-adenosyl-L-methionine per subunit.</text>
</comment>
<feature type="binding site" evidence="8">
    <location>
        <begin position="38"/>
        <end position="40"/>
    </location>
    <ligand>
        <name>S-adenosyl-L-methionine</name>
        <dbReference type="ChEBI" id="CHEBI:59789"/>
    </ligand>
</feature>
<keyword evidence="4 8" id="KW-0460">Magnesium</keyword>
<dbReference type="GO" id="GO:0000287">
    <property type="term" value="F:magnesium ion binding"/>
    <property type="evidence" value="ECO:0007669"/>
    <property type="project" value="UniProtKB-UniRule"/>
</dbReference>
<keyword evidence="3 8" id="KW-0479">Metal-binding</keyword>
<dbReference type="InterPro" id="IPR024924">
    <property type="entry name" value="7-CO-7-deazaguanine_synth-like"/>
</dbReference>
<reference evidence="10 11" key="1">
    <citation type="submission" date="2007-03" db="EMBL/GenBank/DDBJ databases">
        <title>Complete sequence of Desulfotomaculum reducens MI-1.</title>
        <authorList>
            <consortium name="US DOE Joint Genome Institute"/>
            <person name="Copeland A."/>
            <person name="Lucas S."/>
            <person name="Lapidus A."/>
            <person name="Barry K."/>
            <person name="Detter J.C."/>
            <person name="Glavina del Rio T."/>
            <person name="Hammon N."/>
            <person name="Israni S."/>
            <person name="Dalin E."/>
            <person name="Tice H."/>
            <person name="Pitluck S."/>
            <person name="Sims D."/>
            <person name="Brettin T."/>
            <person name="Bruce D."/>
            <person name="Han C."/>
            <person name="Tapia R."/>
            <person name="Schmutz J."/>
            <person name="Larimer F."/>
            <person name="Land M."/>
            <person name="Hauser L."/>
            <person name="Kyrpides N."/>
            <person name="Kim E."/>
            <person name="Tebo B.M."/>
            <person name="Richardson P."/>
        </authorList>
    </citation>
    <scope>NUCLEOTIDE SEQUENCE [LARGE SCALE GENOMIC DNA]</scope>
    <source>
        <strain evidence="10 11">MI-1</strain>
    </source>
</reference>
<dbReference type="CDD" id="cd01335">
    <property type="entry name" value="Radical_SAM"/>
    <property type="match status" value="1"/>
</dbReference>
<dbReference type="KEGG" id="drm:Dred_1757"/>
<evidence type="ECO:0000259" key="9">
    <source>
        <dbReference type="PROSITE" id="PS51918"/>
    </source>
</evidence>
<organism evidence="10 11">
    <name type="scientific">Desulforamulus reducens (strain ATCC BAA-1160 / DSM 100696 / MI-1)</name>
    <name type="common">Desulfotomaculum reducens</name>
    <dbReference type="NCBI Taxonomy" id="349161"/>
    <lineage>
        <taxon>Bacteria</taxon>
        <taxon>Bacillati</taxon>
        <taxon>Bacillota</taxon>
        <taxon>Clostridia</taxon>
        <taxon>Eubacteriales</taxon>
        <taxon>Peptococcaceae</taxon>
        <taxon>Desulforamulus</taxon>
    </lineage>
</organism>
<feature type="binding site" evidence="8">
    <location>
        <position position="39"/>
    </location>
    <ligand>
        <name>[4Fe-4S] cluster</name>
        <dbReference type="ChEBI" id="CHEBI:49883"/>
        <note>4Fe-4S-S-AdoMet</note>
    </ligand>
</feature>
<sequence>MLGAHFVEIFSSVQGEGPYVGLRQIFIRFAGCNWKCAFCDTPTNPRPEYFTMEKTPGQRDFIQVANPVKPERLSELIKQYYNLSHHHSISLTGGEPLIYHDYITRLVPALQGTRKGIYLETNGTLPEELASVINLCNMISMDIKLESATKEKTPWELHREFLKVASQRDVYVKIVVSNKTNSHELERAIEIIQSIDPNIELVFQPVTPKGGVLPPTNDSILRFQELALSAIKNVRVIPQTHLMMGQL</sequence>
<dbReference type="Pfam" id="PF04055">
    <property type="entry name" value="Radical_SAM"/>
    <property type="match status" value="1"/>
</dbReference>
<dbReference type="InterPro" id="IPR058240">
    <property type="entry name" value="rSAM_sf"/>
</dbReference>
<evidence type="ECO:0000313" key="11">
    <source>
        <dbReference type="Proteomes" id="UP000001556"/>
    </source>
</evidence>
<comment type="caution">
    <text evidence="8">Lacks conserved residue(s) required for the propagation of feature annotation.</text>
</comment>
<dbReference type="EC" id="4.3.99.3" evidence="8"/>
<evidence type="ECO:0000256" key="6">
    <source>
        <dbReference type="ARBA" id="ARBA00023014"/>
    </source>
</evidence>
<keyword evidence="8" id="KW-0671">Queuosine biosynthesis</keyword>
<feature type="binding site" evidence="8">
    <location>
        <position position="32"/>
    </location>
    <ligand>
        <name>[4Fe-4S] cluster</name>
        <dbReference type="ChEBI" id="CHEBI:49883"/>
        <note>4Fe-4S-S-AdoMet</note>
    </ligand>
</feature>
<dbReference type="GO" id="GO:0051539">
    <property type="term" value="F:4 iron, 4 sulfur cluster binding"/>
    <property type="evidence" value="ECO:0007669"/>
    <property type="project" value="UniProtKB-UniRule"/>
</dbReference>
<name>A4J5C9_DESRM</name>
<accession>A4J5C9</accession>
<comment type="cofactor">
    <cofactor evidence="8">
        <name>[4Fe-4S] cluster</name>
        <dbReference type="ChEBI" id="CHEBI:49883"/>
    </cofactor>
    <text evidence="8">Binds 1 [4Fe-4S] cluster. The cluster is coordinated with 3 cysteines and an exchangeable S-adenosyl-L-methionine.</text>
</comment>
<dbReference type="HAMAP" id="MF_00917">
    <property type="entry name" value="QueE"/>
    <property type="match status" value="1"/>
</dbReference>
<keyword evidence="11" id="KW-1185">Reference proteome</keyword>
<evidence type="ECO:0000256" key="1">
    <source>
        <dbReference type="ARBA" id="ARBA00022485"/>
    </source>
</evidence>
<keyword evidence="1 8" id="KW-0004">4Fe-4S</keyword>
<comment type="pathway">
    <text evidence="8">Purine metabolism; 7-cyano-7-deazaguanine biosynthesis.</text>
</comment>
<comment type="cofactor">
    <cofactor evidence="8">
        <name>Mg(2+)</name>
        <dbReference type="ChEBI" id="CHEBI:18420"/>
    </cofactor>
</comment>
<keyword evidence="7 8" id="KW-0456">Lyase</keyword>
<keyword evidence="6 8" id="KW-0411">Iron-sulfur</keyword>
<dbReference type="Gene3D" id="3.20.20.70">
    <property type="entry name" value="Aldolase class I"/>
    <property type="match status" value="1"/>
</dbReference>
<keyword evidence="5 8" id="KW-0408">Iron</keyword>
<gene>
    <name evidence="8" type="primary">queE</name>
    <name evidence="10" type="ordered locus">Dred_1757</name>
</gene>
<dbReference type="InterPro" id="IPR007197">
    <property type="entry name" value="rSAM"/>
</dbReference>
<evidence type="ECO:0000256" key="4">
    <source>
        <dbReference type="ARBA" id="ARBA00022842"/>
    </source>
</evidence>
<comment type="function">
    <text evidence="8">Catalyzes the complex heterocyclic radical-mediated conversion of 6-carboxy-5,6,7,8-tetrahydropterin (CPH4) to 7-carboxy-7-deazaguanine (CDG), a step common to the biosynthetic pathways of all 7-deazapurine-containing compounds.</text>
</comment>